<dbReference type="GO" id="GO:0046872">
    <property type="term" value="F:metal ion binding"/>
    <property type="evidence" value="ECO:0007669"/>
    <property type="project" value="UniProtKB-KW"/>
</dbReference>
<evidence type="ECO:0000256" key="3">
    <source>
        <dbReference type="ARBA" id="ARBA00023004"/>
    </source>
</evidence>
<dbReference type="InterPro" id="IPR023867">
    <property type="entry name" value="Sulphatase_maturase_rSAM"/>
</dbReference>
<dbReference type="InterPro" id="IPR013785">
    <property type="entry name" value="Aldolase_TIM"/>
</dbReference>
<dbReference type="CDD" id="cd01335">
    <property type="entry name" value="Radical_SAM"/>
    <property type="match status" value="1"/>
</dbReference>
<evidence type="ECO:0000256" key="4">
    <source>
        <dbReference type="ARBA" id="ARBA00023014"/>
    </source>
</evidence>
<sequence>MRELPLVSLASNKTVGAACEWPTKDVVDAALANPRWQPRPFIEFVLKIHSRCNLSCDYCYVYEMADDSWKDNPATMSKATVDQAAARFGEHLRVHASEVPVAKIVLHGGEPLMAGPEMITHLAERFRAETPPGVDLDLRLTTNAVLLTPDNLRLMRECGIRAYVSLDGDRTAHDRHRKYANGRGSYDATIRGLQALRAPEYRDLFSGLLCTIDLANDPIDVYEALIAHAPPMLDFLLPHGNWTQPPPAWGGDSGATPYADWLIPIFDRWYDAPVRPTSIRLFDAIMTLVLGGRSRAETVGLSPFQSLTIDTNGSIDFCHQLKSAFNGAAITGHHVARDALDALLLQPGVVARQIGADALSDTCKACPIRDICGGGLYAHRYKAGTGYLNPSVYCADLSQLIAHIIERVAGDVLNPTDPAASTA</sequence>
<dbReference type="PANTHER" id="PTHR43273">
    <property type="entry name" value="ANAEROBIC SULFATASE-MATURATING ENZYME HOMOLOG ASLB-RELATED"/>
    <property type="match status" value="1"/>
</dbReference>
<name>A0A3N1CZU4_9ACTN</name>
<feature type="domain" description="Radical SAM core" evidence="5">
    <location>
        <begin position="38"/>
        <end position="280"/>
    </location>
</feature>
<gene>
    <name evidence="6" type="ORF">EDD29_4385</name>
</gene>
<evidence type="ECO:0000313" key="7">
    <source>
        <dbReference type="Proteomes" id="UP000272400"/>
    </source>
</evidence>
<comment type="caution">
    <text evidence="6">The sequence shown here is derived from an EMBL/GenBank/DDBJ whole genome shotgun (WGS) entry which is preliminary data.</text>
</comment>
<dbReference type="InterPro" id="IPR026335">
    <property type="entry name" value="rSAM_SPASM_FxsB"/>
</dbReference>
<keyword evidence="4" id="KW-0411">Iron-sulfur</keyword>
<protein>
    <recommendedName>
        <fullName evidence="5">Radical SAM core domain-containing protein</fullName>
    </recommendedName>
</protein>
<evidence type="ECO:0000313" key="6">
    <source>
        <dbReference type="EMBL" id="ROO86803.1"/>
    </source>
</evidence>
<dbReference type="InterPro" id="IPR007197">
    <property type="entry name" value="rSAM"/>
</dbReference>
<dbReference type="PROSITE" id="PS51918">
    <property type="entry name" value="RADICAL_SAM"/>
    <property type="match status" value="1"/>
</dbReference>
<dbReference type="SUPFAM" id="SSF102114">
    <property type="entry name" value="Radical SAM enzymes"/>
    <property type="match status" value="1"/>
</dbReference>
<dbReference type="Proteomes" id="UP000272400">
    <property type="component" value="Unassembled WGS sequence"/>
</dbReference>
<reference evidence="6 7" key="1">
    <citation type="submission" date="2018-11" db="EMBL/GenBank/DDBJ databases">
        <title>Sequencing the genomes of 1000 actinobacteria strains.</title>
        <authorList>
            <person name="Klenk H.-P."/>
        </authorList>
    </citation>
    <scope>NUCLEOTIDE SEQUENCE [LARGE SCALE GENOMIC DNA]</scope>
    <source>
        <strain evidence="6 7">DSM 44254</strain>
    </source>
</reference>
<dbReference type="OrthoDB" id="9782387at2"/>
<organism evidence="6 7">
    <name type="scientific">Actinocorallia herbida</name>
    <dbReference type="NCBI Taxonomy" id="58109"/>
    <lineage>
        <taxon>Bacteria</taxon>
        <taxon>Bacillati</taxon>
        <taxon>Actinomycetota</taxon>
        <taxon>Actinomycetes</taxon>
        <taxon>Streptosporangiales</taxon>
        <taxon>Thermomonosporaceae</taxon>
        <taxon>Actinocorallia</taxon>
    </lineage>
</organism>
<dbReference type="SFLD" id="SFLDG01072">
    <property type="entry name" value="dehydrogenase_like"/>
    <property type="match status" value="1"/>
</dbReference>
<dbReference type="SFLD" id="SFLDS00029">
    <property type="entry name" value="Radical_SAM"/>
    <property type="match status" value="1"/>
</dbReference>
<dbReference type="GO" id="GO:0016491">
    <property type="term" value="F:oxidoreductase activity"/>
    <property type="evidence" value="ECO:0007669"/>
    <property type="project" value="InterPro"/>
</dbReference>
<keyword evidence="1" id="KW-0949">S-adenosyl-L-methionine</keyword>
<dbReference type="RefSeq" id="WP_123670607.1">
    <property type="nucleotide sequence ID" value="NZ_RJKE01000001.1"/>
</dbReference>
<dbReference type="PANTHER" id="PTHR43273:SF8">
    <property type="entry name" value="RADICAL SAM DOMAIN PROTEIN"/>
    <property type="match status" value="1"/>
</dbReference>
<dbReference type="NCBIfam" id="TIGR04269">
    <property type="entry name" value="SAM_SPASM_FxsB"/>
    <property type="match status" value="1"/>
</dbReference>
<dbReference type="SFLD" id="SFLDG01386">
    <property type="entry name" value="main_SPASM_domain-containing"/>
    <property type="match status" value="1"/>
</dbReference>
<accession>A0A3N1CZU4</accession>
<evidence type="ECO:0000259" key="5">
    <source>
        <dbReference type="PROSITE" id="PS51918"/>
    </source>
</evidence>
<dbReference type="GO" id="GO:0051536">
    <property type="term" value="F:iron-sulfur cluster binding"/>
    <property type="evidence" value="ECO:0007669"/>
    <property type="project" value="UniProtKB-KW"/>
</dbReference>
<dbReference type="InterPro" id="IPR058240">
    <property type="entry name" value="rSAM_sf"/>
</dbReference>
<dbReference type="SFLD" id="SFLDG01067">
    <property type="entry name" value="SPASM/twitch_domain_containing"/>
    <property type="match status" value="1"/>
</dbReference>
<keyword evidence="3" id="KW-0408">Iron</keyword>
<proteinExistence type="predicted"/>
<dbReference type="Pfam" id="PF04055">
    <property type="entry name" value="Radical_SAM"/>
    <property type="match status" value="1"/>
</dbReference>
<dbReference type="Gene3D" id="3.20.20.70">
    <property type="entry name" value="Aldolase class I"/>
    <property type="match status" value="1"/>
</dbReference>
<keyword evidence="2" id="KW-0479">Metal-binding</keyword>
<dbReference type="EMBL" id="RJKE01000001">
    <property type="protein sequence ID" value="ROO86803.1"/>
    <property type="molecule type" value="Genomic_DNA"/>
</dbReference>
<evidence type="ECO:0000256" key="2">
    <source>
        <dbReference type="ARBA" id="ARBA00022723"/>
    </source>
</evidence>
<dbReference type="AlphaFoldDB" id="A0A3N1CZU4"/>
<evidence type="ECO:0000256" key="1">
    <source>
        <dbReference type="ARBA" id="ARBA00022691"/>
    </source>
</evidence>
<keyword evidence="7" id="KW-1185">Reference proteome</keyword>